<dbReference type="EMBL" id="CDMZ01005078">
    <property type="protein sequence ID" value="CEM51885.1"/>
    <property type="molecule type" value="Genomic_DNA"/>
</dbReference>
<feature type="region of interest" description="Disordered" evidence="5">
    <location>
        <begin position="604"/>
        <end position="623"/>
    </location>
</feature>
<feature type="binding site" evidence="4">
    <location>
        <position position="383"/>
    </location>
    <ligand>
        <name>Fe cation</name>
        <dbReference type="ChEBI" id="CHEBI:24875"/>
        <note>catalytic</note>
    </ligand>
</feature>
<feature type="compositionally biased region" description="Basic and acidic residues" evidence="5">
    <location>
        <begin position="681"/>
        <end position="694"/>
    </location>
</feature>
<keyword evidence="2 4" id="KW-0479">Metal-binding</keyword>
<feature type="region of interest" description="Disordered" evidence="5">
    <location>
        <begin position="681"/>
        <end position="717"/>
    </location>
</feature>
<accession>A0A0G4I4I0</accession>
<dbReference type="VEuPathDB" id="CryptoDB:Cvel_10916"/>
<feature type="binding site" evidence="4">
    <location>
        <position position="817"/>
    </location>
    <ligand>
        <name>Fe cation</name>
        <dbReference type="ChEBI" id="CHEBI:24875"/>
        <note>catalytic</note>
    </ligand>
</feature>
<dbReference type="GO" id="GO:0010436">
    <property type="term" value="F:carotenoid dioxygenase activity"/>
    <property type="evidence" value="ECO:0007669"/>
    <property type="project" value="TreeGrafter"/>
</dbReference>
<evidence type="ECO:0000256" key="3">
    <source>
        <dbReference type="ARBA" id="ARBA00023004"/>
    </source>
</evidence>
<gene>
    <name evidence="7" type="ORF">Cvel_10916</name>
</gene>
<feature type="region of interest" description="Disordered" evidence="5">
    <location>
        <begin position="236"/>
        <end position="287"/>
    </location>
</feature>
<proteinExistence type="inferred from homology"/>
<feature type="compositionally biased region" description="Acidic residues" evidence="5">
    <location>
        <begin position="604"/>
        <end position="614"/>
    </location>
</feature>
<dbReference type="AlphaFoldDB" id="A0A0G4I4I0"/>
<sequence>MVLSLASALVAVCISLCHAFLVPVKDSAQTRGISRLGRWKGVKPHHSSRRRTVLSQETAVSPADAKSAVESFDGVFRHSSWARAFRPQLSDHSYALRETDVEGSIPEDLVGTYWKMGPALFRRGDEWVRNAMDGDGYLTAVSIAPSPDDSGGPGDDAEKGEDSPRVWVHSRFVRTSAIEKEDRAGRFLERGVFGTSGDPSKSSNPLTKMAGVVADLMGLSEGDDARDALLRGADHFARPQLKNPSNTNVVEWPPKRFPGPSSSSSSSSSASQEATGPEKKKRVNGYTSSECLKRQVLALHESSRPHQVDVSALETLWPRKAKRDGGDSPSPTGEGEALETEFDLGGILGAGMSSSIQLPEGLEHMIEEIEASSGIGGQSFTAHPKLDSLRNRMVAFSWQLVTNLSGEGDKGIFFLRLRLLEFGSEGELVRETVYEIPDCKGAPHDWAVTSDFYVVVDPRMDFDIASFYLKGKPPAQCLRNQDVPQIVHLIPRRDGKFAGRKPVAIPLNQPGFPFHLTAFDIPGGVRILWEGWGPEVVADNARSGNLYGSYADPSELTLGPSWEGQPESEWQNEPRPSKGYWPDFARFPLLTLRKADLVFDLAEETDGEAEETETGADRDPSGWRWRVEFDGQEPGWSDVFLCHPRVRPSEETLPPTDLFALLCSTNGASAAPQGLLRVRLKRSEEQGEEEKAAGRSEPSQSDAGWEEDNGSRREWKKKGVGVDLPPFRRDSADVWYAGPACFPTEGCFAASVGRDGETVLRGDSAGEGAGGERGYLLSLVHDDSRDFPYLGVFRADDLASGPVCKLHLRHHVPWGIHTNFSEGKSMLTDVPQEPTL</sequence>
<feature type="compositionally biased region" description="Low complexity" evidence="5">
    <location>
        <begin position="261"/>
        <end position="271"/>
    </location>
</feature>
<dbReference type="PhylomeDB" id="A0A0G4I4I0"/>
<feature type="binding site" evidence="4">
    <location>
        <position position="444"/>
    </location>
    <ligand>
        <name>Fe cation</name>
        <dbReference type="ChEBI" id="CHEBI:24875"/>
        <note>catalytic</note>
    </ligand>
</feature>
<evidence type="ECO:0000256" key="6">
    <source>
        <dbReference type="SAM" id="SignalP"/>
    </source>
</evidence>
<dbReference type="InterPro" id="IPR004294">
    <property type="entry name" value="Carotenoid_Oase"/>
</dbReference>
<feature type="region of interest" description="Disordered" evidence="5">
    <location>
        <begin position="140"/>
        <end position="164"/>
    </location>
</feature>
<comment type="cofactor">
    <cofactor evidence="4">
        <name>Fe(2+)</name>
        <dbReference type="ChEBI" id="CHEBI:29033"/>
    </cofactor>
    <text evidence="4">Binds 1 Fe(2+) ion per subunit.</text>
</comment>
<evidence type="ECO:0000256" key="5">
    <source>
        <dbReference type="SAM" id="MobiDB-lite"/>
    </source>
</evidence>
<evidence type="ECO:0000313" key="7">
    <source>
        <dbReference type="EMBL" id="CEM51885.1"/>
    </source>
</evidence>
<feature type="binding site" evidence="4">
    <location>
        <position position="515"/>
    </location>
    <ligand>
        <name>Fe cation</name>
        <dbReference type="ChEBI" id="CHEBI:24875"/>
        <note>catalytic</note>
    </ligand>
</feature>
<evidence type="ECO:0000256" key="1">
    <source>
        <dbReference type="ARBA" id="ARBA00006787"/>
    </source>
</evidence>
<keyword evidence="6" id="KW-0732">Signal</keyword>
<reference evidence="7" key="1">
    <citation type="submission" date="2014-11" db="EMBL/GenBank/DDBJ databases">
        <authorList>
            <person name="Otto D Thomas"/>
            <person name="Naeem Raeece"/>
        </authorList>
    </citation>
    <scope>NUCLEOTIDE SEQUENCE</scope>
</reference>
<dbReference type="GO" id="GO:0046872">
    <property type="term" value="F:metal ion binding"/>
    <property type="evidence" value="ECO:0007669"/>
    <property type="project" value="UniProtKB-KW"/>
</dbReference>
<dbReference type="PANTHER" id="PTHR10543:SF138">
    <property type="entry name" value="CAROTENOID OXYGENASE"/>
    <property type="match status" value="1"/>
</dbReference>
<protein>
    <submittedName>
        <fullName evidence="7">Uncharacterized protein</fullName>
    </submittedName>
</protein>
<dbReference type="GO" id="GO:0016121">
    <property type="term" value="P:carotene catabolic process"/>
    <property type="evidence" value="ECO:0007669"/>
    <property type="project" value="TreeGrafter"/>
</dbReference>
<evidence type="ECO:0000256" key="4">
    <source>
        <dbReference type="PIRSR" id="PIRSR604294-1"/>
    </source>
</evidence>
<feature type="signal peptide" evidence="6">
    <location>
        <begin position="1"/>
        <end position="19"/>
    </location>
</feature>
<keyword evidence="3 4" id="KW-0408">Iron</keyword>
<name>A0A0G4I4I0_9ALVE</name>
<comment type="similarity">
    <text evidence="1">Belongs to the carotenoid oxygenase family.</text>
</comment>
<evidence type="ECO:0000256" key="2">
    <source>
        <dbReference type="ARBA" id="ARBA00022723"/>
    </source>
</evidence>
<dbReference type="PANTHER" id="PTHR10543">
    <property type="entry name" value="BETA-CAROTENE DIOXYGENASE"/>
    <property type="match status" value="1"/>
</dbReference>
<feature type="chain" id="PRO_5005192316" evidence="6">
    <location>
        <begin position="20"/>
        <end position="836"/>
    </location>
</feature>
<dbReference type="Pfam" id="PF03055">
    <property type="entry name" value="RPE65"/>
    <property type="match status" value="1"/>
</dbReference>
<organism evidence="7">
    <name type="scientific">Chromera velia CCMP2878</name>
    <dbReference type="NCBI Taxonomy" id="1169474"/>
    <lineage>
        <taxon>Eukaryota</taxon>
        <taxon>Sar</taxon>
        <taxon>Alveolata</taxon>
        <taxon>Colpodellida</taxon>
        <taxon>Chromeraceae</taxon>
        <taxon>Chromera</taxon>
    </lineage>
</organism>